<accession>A0ABU0RC98</accession>
<evidence type="ECO:0000259" key="1">
    <source>
        <dbReference type="PROSITE" id="PS51352"/>
    </source>
</evidence>
<reference evidence="2 3" key="1">
    <citation type="submission" date="2023-07" db="EMBL/GenBank/DDBJ databases">
        <title>Comparative genomics of wheat-associated soil bacteria to identify genetic determinants of phenazine resistance.</title>
        <authorList>
            <person name="Mouncey N."/>
        </authorList>
    </citation>
    <scope>NUCLEOTIDE SEQUENCE [LARGE SCALE GENOMIC DNA]</scope>
    <source>
        <strain evidence="2 3">V3I3</strain>
    </source>
</reference>
<dbReference type="SUPFAM" id="SSF52833">
    <property type="entry name" value="Thioredoxin-like"/>
    <property type="match status" value="1"/>
</dbReference>
<protein>
    <submittedName>
        <fullName evidence="2">Thiol-disulfide isomerase/thioredoxin</fullName>
    </submittedName>
</protein>
<gene>
    <name evidence="2" type="ORF">QFZ26_003255</name>
</gene>
<dbReference type="PROSITE" id="PS51352">
    <property type="entry name" value="THIOREDOXIN_2"/>
    <property type="match status" value="1"/>
</dbReference>
<sequence>MDWPAALIAGVALLAAATAVGLVWKARTGRVRVASGTAAPGPAGTSAAAALDLDADTLGDRATLVQFSTEYCSGCRPTARQLSAVAGDYDGVRHVEIDLTHRADLAARFAVLQTPTTLILGADGALTARIGGVPRAAAVRRHLDTLTGRTHVQH</sequence>
<evidence type="ECO:0000313" key="3">
    <source>
        <dbReference type="Proteomes" id="UP001239083"/>
    </source>
</evidence>
<proteinExistence type="predicted"/>
<dbReference type="Pfam" id="PF00085">
    <property type="entry name" value="Thioredoxin"/>
    <property type="match status" value="1"/>
</dbReference>
<keyword evidence="3" id="KW-1185">Reference proteome</keyword>
<dbReference type="RefSeq" id="WP_307043998.1">
    <property type="nucleotide sequence ID" value="NZ_JAUSYY010000001.1"/>
</dbReference>
<dbReference type="Proteomes" id="UP001239083">
    <property type="component" value="Unassembled WGS sequence"/>
</dbReference>
<evidence type="ECO:0000313" key="2">
    <source>
        <dbReference type="EMBL" id="MDQ0895700.1"/>
    </source>
</evidence>
<dbReference type="GO" id="GO:0016853">
    <property type="term" value="F:isomerase activity"/>
    <property type="evidence" value="ECO:0007669"/>
    <property type="project" value="UniProtKB-KW"/>
</dbReference>
<dbReference type="EMBL" id="JAUSYY010000001">
    <property type="protein sequence ID" value="MDQ0895700.1"/>
    <property type="molecule type" value="Genomic_DNA"/>
</dbReference>
<keyword evidence="2" id="KW-0413">Isomerase</keyword>
<feature type="domain" description="Thioredoxin" evidence="1">
    <location>
        <begin position="33"/>
        <end position="148"/>
    </location>
</feature>
<organism evidence="2 3">
    <name type="scientific">Agromyces ramosus</name>
    <dbReference type="NCBI Taxonomy" id="33879"/>
    <lineage>
        <taxon>Bacteria</taxon>
        <taxon>Bacillati</taxon>
        <taxon>Actinomycetota</taxon>
        <taxon>Actinomycetes</taxon>
        <taxon>Micrococcales</taxon>
        <taxon>Microbacteriaceae</taxon>
        <taxon>Agromyces</taxon>
    </lineage>
</organism>
<name>A0ABU0RC98_9MICO</name>
<comment type="caution">
    <text evidence="2">The sequence shown here is derived from an EMBL/GenBank/DDBJ whole genome shotgun (WGS) entry which is preliminary data.</text>
</comment>
<dbReference type="Gene3D" id="3.40.30.10">
    <property type="entry name" value="Glutaredoxin"/>
    <property type="match status" value="1"/>
</dbReference>
<dbReference type="CDD" id="cd02947">
    <property type="entry name" value="TRX_family"/>
    <property type="match status" value="1"/>
</dbReference>
<dbReference type="InterPro" id="IPR013766">
    <property type="entry name" value="Thioredoxin_domain"/>
</dbReference>
<dbReference type="InterPro" id="IPR036249">
    <property type="entry name" value="Thioredoxin-like_sf"/>
</dbReference>